<dbReference type="Gene3D" id="2.40.160.20">
    <property type="match status" value="1"/>
</dbReference>
<evidence type="ECO:0000313" key="4">
    <source>
        <dbReference type="Proteomes" id="UP000477739"/>
    </source>
</evidence>
<sequence>MAASLYKRECDMFKKGITLSALLVSSIFSVSAEDLSGFYLSGKVGVSLQQQADRDLKSSGTDLINGYATHSQLNFSSDTKSLLSGGIAGGYDLNSRFNLPIRIELEYIARDNGSQSLNESHLDFALLVPNYGDNELFYTSRIRTQTLMLNVYWDVNTATGFRPYFTAGMGMANNRLRHQTKYRVINNRNSINMSGNKTQLAWSLGAGLICHIDENWSVDLGYRYIDAGKASADTSWRSTAFNLDAIMDAEVNTRVRYHDIHAGISYWF</sequence>
<dbReference type="InterPro" id="IPR027385">
    <property type="entry name" value="Beta-barrel_OMP"/>
</dbReference>
<feature type="domain" description="Outer membrane protein beta-barrel" evidence="2">
    <location>
        <begin position="21"/>
        <end position="266"/>
    </location>
</feature>
<accession>A0A6L6III1</accession>
<proteinExistence type="predicted"/>
<evidence type="ECO:0000313" key="3">
    <source>
        <dbReference type="EMBL" id="MTH45744.1"/>
    </source>
</evidence>
<name>A0A6L6III1_9ENTR</name>
<dbReference type="OrthoDB" id="6101900at2"/>
<dbReference type="EMBL" id="WMJZ01000005">
    <property type="protein sequence ID" value="MTH45744.1"/>
    <property type="molecule type" value="Genomic_DNA"/>
</dbReference>
<evidence type="ECO:0000259" key="2">
    <source>
        <dbReference type="Pfam" id="PF13505"/>
    </source>
</evidence>
<dbReference type="Pfam" id="PF13505">
    <property type="entry name" value="OMP_b-brl"/>
    <property type="match status" value="1"/>
</dbReference>
<protein>
    <submittedName>
        <fullName evidence="3">Outer membrane beta-barrel protein</fullName>
    </submittedName>
</protein>
<dbReference type="Proteomes" id="UP000477739">
    <property type="component" value="Unassembled WGS sequence"/>
</dbReference>
<keyword evidence="1" id="KW-0732">Signal</keyword>
<dbReference type="InterPro" id="IPR011250">
    <property type="entry name" value="OMP/PagP_B-barrel"/>
</dbReference>
<evidence type="ECO:0000256" key="1">
    <source>
        <dbReference type="ARBA" id="ARBA00022729"/>
    </source>
</evidence>
<comment type="caution">
    <text evidence="3">The sequence shown here is derived from an EMBL/GenBank/DDBJ whole genome shotgun (WGS) entry which is preliminary data.</text>
</comment>
<dbReference type="AlphaFoldDB" id="A0A6L6III1"/>
<gene>
    <name evidence="3" type="ORF">GJV78_05585</name>
</gene>
<dbReference type="SUPFAM" id="SSF56925">
    <property type="entry name" value="OMPA-like"/>
    <property type="match status" value="1"/>
</dbReference>
<keyword evidence="4" id="KW-1185">Reference proteome</keyword>
<organism evidence="3 4">
    <name type="scientific">Intestinirhabdus alba</name>
    <dbReference type="NCBI Taxonomy" id="2899544"/>
    <lineage>
        <taxon>Bacteria</taxon>
        <taxon>Pseudomonadati</taxon>
        <taxon>Pseudomonadota</taxon>
        <taxon>Gammaproteobacteria</taxon>
        <taxon>Enterobacterales</taxon>
        <taxon>Enterobacteriaceae</taxon>
        <taxon>Intestinirhabdus</taxon>
    </lineage>
</organism>
<reference evidence="3 4" key="1">
    <citation type="submission" date="2019-11" db="EMBL/GenBank/DDBJ databases">
        <title>Escherichia alba sp. nov. isolated from the gut of plastic-eating superworms Zophobas atratus.</title>
        <authorList>
            <person name="Yang Y."/>
        </authorList>
    </citation>
    <scope>NUCLEOTIDE SEQUENCE [LARGE SCALE GENOMIC DNA]</scope>
    <source>
        <strain evidence="4">BIT-B35</strain>
    </source>
</reference>